<dbReference type="PANTHER" id="PTHR43742">
    <property type="entry name" value="TRIMETHYLAMINE-N-OXIDE REDUCTASE"/>
    <property type="match status" value="1"/>
</dbReference>
<evidence type="ECO:0000256" key="4">
    <source>
        <dbReference type="ARBA" id="ARBA00022723"/>
    </source>
</evidence>
<dbReference type="Gene3D" id="3.40.50.740">
    <property type="match status" value="1"/>
</dbReference>
<comment type="similarity">
    <text evidence="2">Belongs to the prokaryotic molybdopterin-containing oxidoreductase family.</text>
</comment>
<organism evidence="9 10">
    <name type="scientific">Candidatus Seongchinamella marina</name>
    <dbReference type="NCBI Taxonomy" id="2518990"/>
    <lineage>
        <taxon>Bacteria</taxon>
        <taxon>Pseudomonadati</taxon>
        <taxon>Pseudomonadota</taxon>
        <taxon>Gammaproteobacteria</taxon>
        <taxon>Cellvibrionales</taxon>
        <taxon>Halieaceae</taxon>
        <taxon>Seongchinamella</taxon>
    </lineage>
</organism>
<keyword evidence="7" id="KW-0411">Iron-sulfur</keyword>
<evidence type="ECO:0000313" key="9">
    <source>
        <dbReference type="EMBL" id="MCX2975430.1"/>
    </source>
</evidence>
<accession>A0ABT3SZJ7</accession>
<keyword evidence="4" id="KW-0479">Metal-binding</keyword>
<dbReference type="InterPro" id="IPR006656">
    <property type="entry name" value="Mopterin_OxRdtase"/>
</dbReference>
<dbReference type="Pfam" id="PF01568">
    <property type="entry name" value="Molydop_binding"/>
    <property type="match status" value="1"/>
</dbReference>
<feature type="domain" description="4Fe-4S Mo/W bis-MGD-type" evidence="8">
    <location>
        <begin position="4"/>
        <end position="61"/>
    </location>
</feature>
<dbReference type="InterPro" id="IPR006655">
    <property type="entry name" value="Mopterin_OxRdtase_prok_CS"/>
</dbReference>
<dbReference type="InterPro" id="IPR006963">
    <property type="entry name" value="Mopterin_OxRdtase_4Fe-4S_dom"/>
</dbReference>
<dbReference type="Gene3D" id="2.40.40.20">
    <property type="match status" value="1"/>
</dbReference>
<evidence type="ECO:0000259" key="8">
    <source>
        <dbReference type="PROSITE" id="PS51669"/>
    </source>
</evidence>
<gene>
    <name evidence="9" type="ORF">EYC87_17765</name>
</gene>
<dbReference type="CDD" id="cd02766">
    <property type="entry name" value="MopB_3"/>
    <property type="match status" value="1"/>
</dbReference>
<name>A0ABT3SZJ7_9GAMM</name>
<comment type="cofactor">
    <cofactor evidence="1">
        <name>Mo-bis(molybdopterin guanine dinucleotide)</name>
        <dbReference type="ChEBI" id="CHEBI:60539"/>
    </cofactor>
</comment>
<dbReference type="SUPFAM" id="SSF50692">
    <property type="entry name" value="ADC-like"/>
    <property type="match status" value="1"/>
</dbReference>
<sequence length="708" mass="78003">MGEERKLVGACPHDCPDTCSMLVTVKDGKVTSVRGNPEQPFTRGRLCIKVNNYQDRVHSEERILYPLRRIGPKGAGEFEKVSWDEALSEIGSRWRGLVEEFGAQSILPYSYLGTQGILNGLNVGDPFFNKLGATIGERTFCDSGACTAYEMTVGHTAAVDPESIVHSKYIILWACNALSTNSHLWPFIEKARKNGAALVVIDPVKTKTARLADWHISIRPGTDAALALSIMNVVINEGLVDQDYVDRYTYGYEELKVRAAEYDPEKVENITGIPADDIRTLARAYAQSAPAMIRIGVAIERHAGGGQAVRAITSLPALVGSWRKPGGGLLQLPLWAFPVNFAKMMRPDFIGNDVRVLNLWKLGQILCDDESLAPPIKSLFVYNSNPVVTTPEQDKVIKGLQREDLFTVVSEQFLTDTTLYADIVLPATTQVEQEDIMFSWGHFYLSYNNQSIAPLGDAVSNTELFRRLAKTMNFDDPFFYRSDELMIDESMLWDEPALEGISLDELKLHGFARLNLDTADRYAPHAEGNFPTPSGKCEFKTSLAESGNFVNPLFRQGYAGQQSGEPVDPLPHYIPPRESPKTNSSLAKDYPLNLISPKSHAFITSNYGNMPYQIHHAGEQTVLINPEDAGARRIESGRAICISSRIGEFTAVAVVTADTMPGLVVAPVGYWRHTSQGNATVQSIMSSDYADLGAAPTFSDVLVEIKAV</sequence>
<dbReference type="Gene3D" id="3.30.2070.10">
    <property type="entry name" value="Formate dehydrogenase/DMSO reductase"/>
    <property type="match status" value="1"/>
</dbReference>
<dbReference type="Proteomes" id="UP001143307">
    <property type="component" value="Unassembled WGS sequence"/>
</dbReference>
<evidence type="ECO:0000313" key="10">
    <source>
        <dbReference type="Proteomes" id="UP001143307"/>
    </source>
</evidence>
<comment type="caution">
    <text evidence="9">The sequence shown here is derived from an EMBL/GenBank/DDBJ whole genome shotgun (WGS) entry which is preliminary data.</text>
</comment>
<dbReference type="InterPro" id="IPR050612">
    <property type="entry name" value="Prok_Mopterin_Oxidored"/>
</dbReference>
<reference evidence="9" key="1">
    <citation type="submission" date="2019-02" db="EMBL/GenBank/DDBJ databases">
        <authorList>
            <person name="Li S.-H."/>
        </authorList>
    </citation>
    <scope>NUCLEOTIDE SEQUENCE</scope>
    <source>
        <strain evidence="9">IMCC8485</strain>
    </source>
</reference>
<evidence type="ECO:0000256" key="7">
    <source>
        <dbReference type="ARBA" id="ARBA00023014"/>
    </source>
</evidence>
<evidence type="ECO:0000256" key="3">
    <source>
        <dbReference type="ARBA" id="ARBA00022505"/>
    </source>
</evidence>
<keyword evidence="6" id="KW-0408">Iron</keyword>
<keyword evidence="5" id="KW-0560">Oxidoreductase</keyword>
<dbReference type="PANTHER" id="PTHR43742:SF6">
    <property type="entry name" value="OXIDOREDUCTASE YYAE-RELATED"/>
    <property type="match status" value="1"/>
</dbReference>
<protein>
    <submittedName>
        <fullName evidence="9">Molybdopterin oxidoreductase family protein</fullName>
    </submittedName>
</protein>
<dbReference type="InterPro" id="IPR006657">
    <property type="entry name" value="MoPterin_dinucl-bd_dom"/>
</dbReference>
<dbReference type="Pfam" id="PF00384">
    <property type="entry name" value="Molybdopterin"/>
    <property type="match status" value="1"/>
</dbReference>
<dbReference type="Gene3D" id="3.40.228.10">
    <property type="entry name" value="Dimethylsulfoxide Reductase, domain 2"/>
    <property type="match status" value="1"/>
</dbReference>
<dbReference type="RefSeq" id="WP_279254072.1">
    <property type="nucleotide sequence ID" value="NZ_SHNP01000008.1"/>
</dbReference>
<evidence type="ECO:0000256" key="1">
    <source>
        <dbReference type="ARBA" id="ARBA00001942"/>
    </source>
</evidence>
<dbReference type="Gene3D" id="2.20.25.90">
    <property type="entry name" value="ADC-like domains"/>
    <property type="match status" value="1"/>
</dbReference>
<dbReference type="SUPFAM" id="SSF53706">
    <property type="entry name" value="Formate dehydrogenase/DMSO reductase, domains 1-3"/>
    <property type="match status" value="1"/>
</dbReference>
<keyword evidence="10" id="KW-1185">Reference proteome</keyword>
<dbReference type="PROSITE" id="PS00490">
    <property type="entry name" value="MOLYBDOPTERIN_PROK_2"/>
    <property type="match status" value="1"/>
</dbReference>
<dbReference type="SMART" id="SM00926">
    <property type="entry name" value="Molybdop_Fe4S4"/>
    <property type="match status" value="1"/>
</dbReference>
<proteinExistence type="inferred from homology"/>
<dbReference type="InterPro" id="IPR009010">
    <property type="entry name" value="Asp_de-COase-like_dom_sf"/>
</dbReference>
<dbReference type="PROSITE" id="PS51669">
    <property type="entry name" value="4FE4S_MOW_BIS_MGD"/>
    <property type="match status" value="1"/>
</dbReference>
<evidence type="ECO:0000256" key="5">
    <source>
        <dbReference type="ARBA" id="ARBA00023002"/>
    </source>
</evidence>
<dbReference type="EMBL" id="SHNP01000008">
    <property type="protein sequence ID" value="MCX2975430.1"/>
    <property type="molecule type" value="Genomic_DNA"/>
</dbReference>
<dbReference type="Pfam" id="PF04879">
    <property type="entry name" value="Molybdop_Fe4S4"/>
    <property type="match status" value="1"/>
</dbReference>
<keyword evidence="3" id="KW-0500">Molybdenum</keyword>
<evidence type="ECO:0000256" key="2">
    <source>
        <dbReference type="ARBA" id="ARBA00010312"/>
    </source>
</evidence>
<evidence type="ECO:0000256" key="6">
    <source>
        <dbReference type="ARBA" id="ARBA00023004"/>
    </source>
</evidence>